<dbReference type="OrthoDB" id="8584981at2"/>
<dbReference type="KEGG" id="cari:FNU76_02115"/>
<dbReference type="RefSeq" id="WP_143856167.1">
    <property type="nucleotide sequence ID" value="NZ_CP041730.1"/>
</dbReference>
<protein>
    <submittedName>
        <fullName evidence="2">ABC transporter permease</fullName>
    </submittedName>
</protein>
<dbReference type="InterPro" id="IPR030802">
    <property type="entry name" value="Permease_MalE"/>
</dbReference>
<proteinExistence type="predicted"/>
<sequence length="236" mass="24812">MNSLRLLLAAAMRLSALRRWPVRRVLMKQLYFCGIEALPLLLFIGISVGGIVVAQLHYQIGQSGEGSLSLLARITLAELAPMLTAILLTARSSSAMASELAMMRLHGELAALARMGVDVRAYLVMPRIVGMMLANTVLTCYFALAALLTGAVAVAGFGWLTELARLPTSLSVSTLWLCLAKSVVFGAAMATVACARGLSGGLSVTDVPIAASSAVIRAVLTLFALDLGFILLGHIA</sequence>
<feature type="transmembrane region" description="Helical" evidence="1">
    <location>
        <begin position="172"/>
        <end position="193"/>
    </location>
</feature>
<feature type="transmembrane region" description="Helical" evidence="1">
    <location>
        <begin position="137"/>
        <end position="160"/>
    </location>
</feature>
<gene>
    <name evidence="2" type="ORF">FNU76_02115</name>
</gene>
<keyword evidence="1" id="KW-0472">Membrane</keyword>
<evidence type="ECO:0000256" key="1">
    <source>
        <dbReference type="SAM" id="Phobius"/>
    </source>
</evidence>
<dbReference type="AlphaFoldDB" id="A0A516SAR5"/>
<feature type="transmembrane region" description="Helical" evidence="1">
    <location>
        <begin position="29"/>
        <end position="58"/>
    </location>
</feature>
<dbReference type="GO" id="GO:0043190">
    <property type="term" value="C:ATP-binding cassette (ABC) transporter complex"/>
    <property type="evidence" value="ECO:0007669"/>
    <property type="project" value="InterPro"/>
</dbReference>
<dbReference type="Pfam" id="PF02405">
    <property type="entry name" value="MlaE"/>
    <property type="match status" value="1"/>
</dbReference>
<feature type="transmembrane region" description="Helical" evidence="1">
    <location>
        <begin position="70"/>
        <end position="89"/>
    </location>
</feature>
<reference evidence="3" key="1">
    <citation type="submission" date="2019-07" db="EMBL/GenBank/DDBJ databases">
        <title>Chitinimonas sp. nov., isolated from Ny-Alesund, arctica soil.</title>
        <authorList>
            <person name="Xu Q."/>
            <person name="Peng F."/>
        </authorList>
    </citation>
    <scope>NUCLEOTIDE SEQUENCE [LARGE SCALE GENOMIC DNA]</scope>
    <source>
        <strain evidence="3">R3-44</strain>
    </source>
</reference>
<keyword evidence="3" id="KW-1185">Reference proteome</keyword>
<evidence type="ECO:0000313" key="2">
    <source>
        <dbReference type="EMBL" id="QDQ25242.1"/>
    </source>
</evidence>
<dbReference type="Proteomes" id="UP000317550">
    <property type="component" value="Chromosome"/>
</dbReference>
<feature type="transmembrane region" description="Helical" evidence="1">
    <location>
        <begin position="214"/>
        <end position="235"/>
    </location>
</feature>
<dbReference type="PANTHER" id="PTHR30188">
    <property type="entry name" value="ABC TRANSPORTER PERMEASE PROTEIN-RELATED"/>
    <property type="match status" value="1"/>
</dbReference>
<evidence type="ECO:0000313" key="3">
    <source>
        <dbReference type="Proteomes" id="UP000317550"/>
    </source>
</evidence>
<dbReference type="EMBL" id="CP041730">
    <property type="protein sequence ID" value="QDQ25242.1"/>
    <property type="molecule type" value="Genomic_DNA"/>
</dbReference>
<dbReference type="PANTHER" id="PTHR30188:SF4">
    <property type="entry name" value="PROTEIN TRIGALACTOSYLDIACYLGLYCEROL 1, CHLOROPLASTIC"/>
    <property type="match status" value="1"/>
</dbReference>
<name>A0A516SAR5_9NEIS</name>
<keyword evidence="1" id="KW-0812">Transmembrane</keyword>
<accession>A0A516SAR5</accession>
<organism evidence="2 3">
    <name type="scientific">Chitinimonas arctica</name>
    <dbReference type="NCBI Taxonomy" id="2594795"/>
    <lineage>
        <taxon>Bacteria</taxon>
        <taxon>Pseudomonadati</taxon>
        <taxon>Pseudomonadota</taxon>
        <taxon>Betaproteobacteria</taxon>
        <taxon>Neisseriales</taxon>
        <taxon>Chitinibacteraceae</taxon>
        <taxon>Chitinimonas</taxon>
    </lineage>
</organism>
<dbReference type="GO" id="GO:0005548">
    <property type="term" value="F:phospholipid transporter activity"/>
    <property type="evidence" value="ECO:0007669"/>
    <property type="project" value="TreeGrafter"/>
</dbReference>
<keyword evidence="1" id="KW-1133">Transmembrane helix</keyword>